<dbReference type="SUPFAM" id="SSF49373">
    <property type="entry name" value="Invasin/intimin cell-adhesion fragments"/>
    <property type="match status" value="1"/>
</dbReference>
<dbReference type="PROSITE" id="PS50835">
    <property type="entry name" value="IG_LIKE"/>
    <property type="match status" value="1"/>
</dbReference>
<dbReference type="RefSeq" id="WP_121377370.1">
    <property type="nucleotide sequence ID" value="NZ_RBLC01000005.1"/>
</dbReference>
<dbReference type="Gene3D" id="2.60.40.10">
    <property type="entry name" value="Immunoglobulins"/>
    <property type="match status" value="2"/>
</dbReference>
<dbReference type="InterPro" id="IPR026341">
    <property type="entry name" value="T9SS_type_B"/>
</dbReference>
<dbReference type="InterPro" id="IPR036415">
    <property type="entry name" value="Lamin_tail_dom_sf"/>
</dbReference>
<comment type="caution">
    <text evidence="5">The sequence shown here is derived from an EMBL/GenBank/DDBJ whole genome shotgun (WGS) entry which is preliminary data.</text>
</comment>
<evidence type="ECO:0000313" key="6">
    <source>
        <dbReference type="Proteomes" id="UP000277579"/>
    </source>
</evidence>
<dbReference type="EMBL" id="RBLC01000005">
    <property type="protein sequence ID" value="RKS19138.1"/>
    <property type="molecule type" value="Genomic_DNA"/>
</dbReference>
<dbReference type="Pfam" id="PF00932">
    <property type="entry name" value="LTD"/>
    <property type="match status" value="1"/>
</dbReference>
<proteinExistence type="predicted"/>
<dbReference type="SUPFAM" id="SSF48726">
    <property type="entry name" value="Immunoglobulin"/>
    <property type="match status" value="1"/>
</dbReference>
<feature type="signal peptide" evidence="2">
    <location>
        <begin position="1"/>
        <end position="30"/>
    </location>
</feature>
<accession>A0A495M118</accession>
<gene>
    <name evidence="5" type="ORF">CLV94_3089</name>
</gene>
<keyword evidence="6" id="KW-1185">Reference proteome</keyword>
<dbReference type="SUPFAM" id="SSF81296">
    <property type="entry name" value="E set domains"/>
    <property type="match status" value="1"/>
</dbReference>
<dbReference type="NCBIfam" id="TIGR04131">
    <property type="entry name" value="Bac_Flav_CTERM"/>
    <property type="match status" value="1"/>
</dbReference>
<sequence length="1989" mass="204769">MSKNLSTSVKKNTFLFLTLFFLMAGSKASAQIYYHNFGTTAITAHPYTVAPTTLNTRLSGSSWSNSLNTWTSTTGATGEAIRLTTATAATITLTFNVAANFQAEITSFDFWRVRSNFGPQNWSMTINGINAGSGTIGTTGAALGTTNVANTISGLTGTVTVVISLSGATGNGTFRLDDFTLNGSVTSNCAAPTITSFSPTSGPQNTIVTINGNGFLAGTGTSAVKFNGIDATSFTVVSNTVIKAYVPAGNATGNISITTNGCEGFSSTGFTKLETSSVGNYSSDIYISELHDAQAGDGGVIEIYNGTASTVNLTGYTIRRYGDIGGATFYTIVLSGSIPPGGIFLIGIGTGVIPCSITSNQTYPTGFNANDEFELIKNGVVIDNVHAPNNVGYSVIRNPNAVAPKVVFNGSDWNTQTSESCANIGIHNVSNPTPPTLTNPTSRVICENNSVTYTATLANSTGFTFQWKRLDASGNWVNITNGAPYSGATTNTLTINPTPLTFDDNQYYCQVTSTQHTLISHAAQLEVNPSTVPDFATALSFCNGGTVPALSTTSPNGITGTWSPATISNTASGSYVFTPTAGLCSPSVTLNVTISNSIVPDFATTLTFCNGETVPALQATSPNGITGTWSPATISNTASGSYVFTPNAGQCATPMTLNVTINNNILPDFPTTLALCNGGTVPTLNTTSPNGITGTWAPAAINNTASGSYVFTPNAGQCATNMTLNVTVNSPITPDFPTILAFCNGATVPTLQATSPNGITGTWSPAAISNTASGSYVFTPNTGQCATPMTLNVTITNNITPDFPTALSFCNGATVPTLQATSPNGITGIWSPATISNTASGSYIFTPNTGQCATAMTLNVTINNNITPDFPITLAFCNGATVPTLQATSPNGITGTWSPATISNTASGSYVFTPNTGQCATAMTLNVTINNNITPDFPTALAFCNGATVPTLQATSPNGITGTWSPATISNTASGSYVFTPNAGQCATAMTLNVTISNNITPDFPTTLAFCNGATVPALQATSPNGITGTWSPAMISNTASGSYVFTPNTGQCATAMTLNVTINNNITPDFPTTLAFCNGATVPALQATSPNGITGTWSPATISNTASGSYLFTPNTGQCATAMTLNVTINNNITPDFPTVLAFCNGATVPTLQATSPNGITGTWSPATISNAASGSYVFTPNAGQCATAMTLNVTINNNITPDFSTVLAFCNGETVPALQATSPNGITGTWSPATISNTANGSYVFTPNAGQCATAMTLNVTINNNIVPDFATAMTFCSGDGIPILNTTSPNGITGSWNPATISNTASGSYVFTPSAGQCATAITLNVTINNQTVPDFATTMTLCNGSTAPALIATSPNGITGTWSPATISNTASGSYVFTPNAGQCATGATLNVTVTNSITPNFATALNLCSGATAPALSTTSPNGITGTWSPATISNTVSGSYVFTPNAGQCAVNVTLNVTINGNTVPDFPTSLAFCNGETVPALLATSPNGITGTWSPATISNTASGNYVFTPNAGQCATSITLRVTINSRVVPNFATVMTFCNGGTVPALNTTSPNGITGTWTPVTISNTANGTYVFTPNTGQCATNATLNVTINPTIVPDFATSLAFCSGETVPALQATSPNGISGTWSPAAISNTASGSYVFTPNAGQCATPTTLNVTINNSAVLPAINGPISVCITNTIQLTHTTPGGTWSSNNTNAATVDAAGNVTGVNAGTAVITYSVGNGNCTSIVRKTIIVYLPPSPVLKDDFICLDNQTGAVLSTVTLYSHIPNANHTFVWTRNNVVLPTTTNTHIATEPGNYQVVVTNLNTGCTASASATVGTSSLAIATATVGRDFDKNQIITVNVTGGSGQYEFQLNGGTPQQSNQFTNIYEGEYEITVKDTQGCGEITLTVYALNYPYYFTPNADGYNDTWNVDGLANQPEAMIYIFDRYGKLIKQIFPSSAGWDGTYNGHALPATDYWFKLLYKSRDGVAKEFKAHFALKR</sequence>
<dbReference type="InterPro" id="IPR014756">
    <property type="entry name" value="Ig_E-set"/>
</dbReference>
<evidence type="ECO:0000256" key="1">
    <source>
        <dbReference type="ARBA" id="ARBA00022729"/>
    </source>
</evidence>
<feature type="domain" description="LTD" evidence="4">
    <location>
        <begin position="274"/>
        <end position="390"/>
    </location>
</feature>
<dbReference type="Pfam" id="PF13585">
    <property type="entry name" value="CHU_C"/>
    <property type="match status" value="1"/>
</dbReference>
<evidence type="ECO:0000313" key="5">
    <source>
        <dbReference type="EMBL" id="RKS19138.1"/>
    </source>
</evidence>
<dbReference type="CDD" id="cd00603">
    <property type="entry name" value="IPT_PCSR"/>
    <property type="match status" value="1"/>
</dbReference>
<dbReference type="InterPro" id="IPR013783">
    <property type="entry name" value="Ig-like_fold"/>
</dbReference>
<feature type="chain" id="PRO_5019858101" evidence="2">
    <location>
        <begin position="31"/>
        <end position="1989"/>
    </location>
</feature>
<dbReference type="Proteomes" id="UP000277579">
    <property type="component" value="Unassembled WGS sequence"/>
</dbReference>
<keyword evidence="1 2" id="KW-0732">Signal</keyword>
<dbReference type="InterPro" id="IPR014755">
    <property type="entry name" value="Cu-Rt/internalin_Ig-like"/>
</dbReference>
<evidence type="ECO:0000259" key="4">
    <source>
        <dbReference type="PROSITE" id="PS51841"/>
    </source>
</evidence>
<dbReference type="InterPro" id="IPR001322">
    <property type="entry name" value="Lamin_tail_dom"/>
</dbReference>
<dbReference type="InterPro" id="IPR007110">
    <property type="entry name" value="Ig-like_dom"/>
</dbReference>
<dbReference type="InterPro" id="IPR008964">
    <property type="entry name" value="Invasin/intimin_cell_adhesion"/>
</dbReference>
<name>A0A495M118_9FLAO</name>
<feature type="domain" description="Ig-like" evidence="3">
    <location>
        <begin position="434"/>
        <end position="520"/>
    </location>
</feature>
<dbReference type="Gene3D" id="2.60.40.1220">
    <property type="match status" value="10"/>
</dbReference>
<evidence type="ECO:0000256" key="2">
    <source>
        <dbReference type="SAM" id="SignalP"/>
    </source>
</evidence>
<organism evidence="5 6">
    <name type="scientific">Flavobacterium endophyticum</name>
    <dbReference type="NCBI Taxonomy" id="1540163"/>
    <lineage>
        <taxon>Bacteria</taxon>
        <taxon>Pseudomonadati</taxon>
        <taxon>Bacteroidota</taxon>
        <taxon>Flavobacteriia</taxon>
        <taxon>Flavobacteriales</taxon>
        <taxon>Flavobacteriaceae</taxon>
        <taxon>Flavobacterium</taxon>
    </lineage>
</organism>
<dbReference type="Pfam" id="PF02368">
    <property type="entry name" value="Big_2"/>
    <property type="match status" value="1"/>
</dbReference>
<dbReference type="InterPro" id="IPR003343">
    <property type="entry name" value="Big_2"/>
</dbReference>
<dbReference type="Gene3D" id="2.60.40.1080">
    <property type="match status" value="1"/>
</dbReference>
<reference evidence="5 6" key="1">
    <citation type="submission" date="2018-10" db="EMBL/GenBank/DDBJ databases">
        <title>Genomic Encyclopedia of Archaeal and Bacterial Type Strains, Phase II (KMG-II): from individual species to whole genera.</title>
        <authorList>
            <person name="Goeker M."/>
        </authorList>
    </citation>
    <scope>NUCLEOTIDE SEQUENCE [LARGE SCALE GENOMIC DNA]</scope>
    <source>
        <strain evidence="5 6">DSM 29537</strain>
    </source>
</reference>
<protein>
    <submittedName>
        <fullName evidence="5">Gliding motility-associated-like protein</fullName>
    </submittedName>
</protein>
<evidence type="ECO:0000259" key="3">
    <source>
        <dbReference type="PROSITE" id="PS50835"/>
    </source>
</evidence>
<dbReference type="PROSITE" id="PS51841">
    <property type="entry name" value="LTD"/>
    <property type="match status" value="1"/>
</dbReference>
<dbReference type="OrthoDB" id="1652165at2"/>
<dbReference type="SUPFAM" id="SSF74853">
    <property type="entry name" value="Lamin A/C globular tail domain"/>
    <property type="match status" value="1"/>
</dbReference>
<dbReference type="InterPro" id="IPR036179">
    <property type="entry name" value="Ig-like_dom_sf"/>
</dbReference>